<dbReference type="PANTHER" id="PTHR33992:SF1">
    <property type="entry name" value="RIBONUCLEASE P PROTEIN COMPONENT"/>
    <property type="match status" value="1"/>
</dbReference>
<evidence type="ECO:0000256" key="4">
    <source>
        <dbReference type="ARBA" id="ARBA00022801"/>
    </source>
</evidence>
<dbReference type="EC" id="3.1.26.5" evidence="6 7"/>
<dbReference type="Proteomes" id="UP000200980">
    <property type="component" value="Unassembled WGS sequence"/>
</dbReference>
<dbReference type="GO" id="GO:0001682">
    <property type="term" value="P:tRNA 5'-leader removal"/>
    <property type="evidence" value="ECO:0007669"/>
    <property type="project" value="UniProtKB-UniRule"/>
</dbReference>
<evidence type="ECO:0000256" key="2">
    <source>
        <dbReference type="ARBA" id="ARBA00022722"/>
    </source>
</evidence>
<gene>
    <name evidence="6" type="primary">rnpA</name>
    <name evidence="8" type="ORF">AL01_00100</name>
</gene>
<comment type="similarity">
    <text evidence="6">Belongs to the RnpA family.</text>
</comment>
<dbReference type="GO" id="GO:0030677">
    <property type="term" value="C:ribonuclease P complex"/>
    <property type="evidence" value="ECO:0007669"/>
    <property type="project" value="TreeGrafter"/>
</dbReference>
<comment type="subunit">
    <text evidence="6">Consists of a catalytic RNA component (M1 or rnpB) and a protein subunit.</text>
</comment>
<proteinExistence type="inferred from homology"/>
<comment type="function">
    <text evidence="6">RNaseP catalyzes the removal of the 5'-leader sequence from pre-tRNA to produce the mature 5'-terminus. It can also cleave other RNA substrates such as 4.5S RNA. The protein component plays an auxiliary but essential role in vivo by binding to the 5'-leader sequence and broadening the substrate specificity of the ribozyme.</text>
</comment>
<keyword evidence="5 6" id="KW-0694">RNA-binding</keyword>
<comment type="catalytic activity">
    <reaction evidence="6">
        <text>Endonucleolytic cleavage of RNA, removing 5'-extranucleotides from tRNA precursor.</text>
        <dbReference type="EC" id="3.1.26.5"/>
    </reaction>
</comment>
<dbReference type="EMBL" id="JATM01000001">
    <property type="protein sequence ID" value="OOL19440.1"/>
    <property type="molecule type" value="Genomic_DNA"/>
</dbReference>
<dbReference type="OrthoDB" id="9810867at2"/>
<dbReference type="InterPro" id="IPR000100">
    <property type="entry name" value="RNase_P"/>
</dbReference>
<dbReference type="Gene3D" id="3.30.230.10">
    <property type="match status" value="1"/>
</dbReference>
<dbReference type="InterPro" id="IPR020568">
    <property type="entry name" value="Ribosomal_Su5_D2-typ_SF"/>
</dbReference>
<dbReference type="Pfam" id="PF00825">
    <property type="entry name" value="Ribonuclease_P"/>
    <property type="match status" value="1"/>
</dbReference>
<name>A0A1S8GQW7_9PROT</name>
<accession>A0A1S8GQW7</accession>
<dbReference type="InterPro" id="IPR014721">
    <property type="entry name" value="Ribsml_uS5_D2-typ_fold_subgr"/>
</dbReference>
<reference evidence="8 9" key="1">
    <citation type="journal article" date="2016" name="PLoS ONE">
        <title>Whole-Genome Sequence Analysis of Bombella intestini LMG 28161T, a Novel Acetic Acid Bacterium Isolated from the Crop of a Red-Tailed Bumble Bee, Bombus lapidarius.</title>
        <authorList>
            <person name="Li L."/>
            <person name="Illeghems K."/>
            <person name="Van Kerrebroeck S."/>
            <person name="Borremans W."/>
            <person name="Cleenwerck I."/>
            <person name="Smagghe G."/>
            <person name="De Vuyst L."/>
            <person name="Vandamme P."/>
        </authorList>
    </citation>
    <scope>NUCLEOTIDE SEQUENCE [LARGE SCALE GENOMIC DNA]</scope>
    <source>
        <strain evidence="8 9">R-52487</strain>
    </source>
</reference>
<evidence type="ECO:0000256" key="5">
    <source>
        <dbReference type="ARBA" id="ARBA00022884"/>
    </source>
</evidence>
<evidence type="ECO:0000313" key="9">
    <source>
        <dbReference type="Proteomes" id="UP000200980"/>
    </source>
</evidence>
<dbReference type="HAMAP" id="MF_00227">
    <property type="entry name" value="RNase_P"/>
    <property type="match status" value="1"/>
</dbReference>
<keyword evidence="1 6" id="KW-0819">tRNA processing</keyword>
<keyword evidence="9" id="KW-1185">Reference proteome</keyword>
<sequence length="116" mass="13018">MKQPDRLQKRSQFLRVARKGHKVVSPGLIGQVLPGQGDMTVRAGFTVTKKVGNSVIRNRTRRRLREALRLVVKEEGCSSSGDIVLIGRAATRIRPFPLLKHDVRRVLQALEKAGRE</sequence>
<keyword evidence="3 6" id="KW-0255">Endonuclease</keyword>
<dbReference type="STRING" id="1539051.AL01_00100"/>
<dbReference type="GO" id="GO:0000049">
    <property type="term" value="F:tRNA binding"/>
    <property type="evidence" value="ECO:0007669"/>
    <property type="project" value="UniProtKB-UniRule"/>
</dbReference>
<evidence type="ECO:0000256" key="1">
    <source>
        <dbReference type="ARBA" id="ARBA00022694"/>
    </source>
</evidence>
<dbReference type="SUPFAM" id="SSF54211">
    <property type="entry name" value="Ribosomal protein S5 domain 2-like"/>
    <property type="match status" value="1"/>
</dbReference>
<comment type="caution">
    <text evidence="8">The sequence shown here is derived from an EMBL/GenBank/DDBJ whole genome shotgun (WGS) entry which is preliminary data.</text>
</comment>
<dbReference type="PANTHER" id="PTHR33992">
    <property type="entry name" value="RIBONUCLEASE P PROTEIN COMPONENT"/>
    <property type="match status" value="1"/>
</dbReference>
<organism evidence="8 9">
    <name type="scientific">Bombella intestini</name>
    <dbReference type="NCBI Taxonomy" id="1539051"/>
    <lineage>
        <taxon>Bacteria</taxon>
        <taxon>Pseudomonadati</taxon>
        <taxon>Pseudomonadota</taxon>
        <taxon>Alphaproteobacteria</taxon>
        <taxon>Acetobacterales</taxon>
        <taxon>Acetobacteraceae</taxon>
        <taxon>Bombella</taxon>
    </lineage>
</organism>
<dbReference type="AlphaFoldDB" id="A0A1S8GQW7"/>
<protein>
    <recommendedName>
        <fullName evidence="6 7">Ribonuclease P protein component</fullName>
        <shortName evidence="6">RNase P protein</shortName>
        <shortName evidence="6">RNaseP protein</shortName>
        <ecNumber evidence="6 7">3.1.26.5</ecNumber>
    </recommendedName>
    <alternativeName>
        <fullName evidence="6">Protein C5</fullName>
    </alternativeName>
</protein>
<dbReference type="GO" id="GO:0042781">
    <property type="term" value="F:3'-tRNA processing endoribonuclease activity"/>
    <property type="evidence" value="ECO:0007669"/>
    <property type="project" value="TreeGrafter"/>
</dbReference>
<evidence type="ECO:0000256" key="7">
    <source>
        <dbReference type="NCBIfam" id="TIGR00188"/>
    </source>
</evidence>
<evidence type="ECO:0000256" key="6">
    <source>
        <dbReference type="HAMAP-Rule" id="MF_00227"/>
    </source>
</evidence>
<keyword evidence="2 6" id="KW-0540">Nuclease</keyword>
<dbReference type="NCBIfam" id="TIGR00188">
    <property type="entry name" value="rnpA"/>
    <property type="match status" value="1"/>
</dbReference>
<dbReference type="GO" id="GO:0004526">
    <property type="term" value="F:ribonuclease P activity"/>
    <property type="evidence" value="ECO:0007669"/>
    <property type="project" value="UniProtKB-UniRule"/>
</dbReference>
<evidence type="ECO:0000313" key="8">
    <source>
        <dbReference type="EMBL" id="OOL19440.1"/>
    </source>
</evidence>
<keyword evidence="4 6" id="KW-0378">Hydrolase</keyword>
<dbReference type="RefSeq" id="WP_077395264.1">
    <property type="nucleotide sequence ID" value="NZ_JATM01000001.1"/>
</dbReference>
<evidence type="ECO:0000256" key="3">
    <source>
        <dbReference type="ARBA" id="ARBA00022759"/>
    </source>
</evidence>